<protein>
    <submittedName>
        <fullName evidence="5">ImcF-related family protein</fullName>
    </submittedName>
</protein>
<sequence>METSRTEPRHSLFWLVTGYVIAITLLVLLGALLYYFAGSSFDLPELLPGQIAFRAAIVWLVLIWFCAPFILCWKALVKLRAREATGVTGNKKQRPPENQLVKDITTQLRFQYGRRWRSKVRIMLIVGEENEVEQAIPGLTTQHWLEGHGALLLWHGRPVDEPDAAQLKALRKIRRRLADAFIWVVNAQTTLSHDTLDTVARQLQKQYHGLGWEVPLWLWETHAPDWEQPGLPLQGTGFLSAPGDEADDFRHSLSQLEAALVRQGMQQTLNDRRHAFLLQLAHSLRDGGTERLTHTLSQLAEGARSLPLGGMVFSPVITSGAASLRHAWQPGKAWLDLLAQRWRKPVATGVSWRKSLLLACTCLLAFWLAATIFSWAANLRLMQADQQLAQNATDTRQPLPKRLLALYQLQHEIERLQHRQKYGEPWYMRMGLSRNDDVLEALWPYWQQAAMPLLRDASAQHLSSLMNSWRNLPPDDPQRATQSKVMYDQLRAYLMLSRPDKADPAFFSATTMQFWPQREGVQDGTWRMVVGSMLAFMMQNLPAHLDWRTTPDMRLVSGMRSALLRQIGASNAESTRYQKMIEQVSRDYADMTLSAMVNGTDSSQLFSTDVTVPGVFTRKAWEEEIQPAIEKLAKSRREEIDWVLSDAQHSGDATGTVSPDTLKARLTARYFSDYSGAWLKFLNSLQWHQAGSLSESIEQLTLLADVRQSPLIALINTLNVQGRAGQTGGDLTDSLVSSAKNLIHSDKAKEAIQQAGNEAHGPLDATFGPLLSLTGGNGSQNSLSLQTFLTRITRVRLRLQQVTNAPDPQAMMQSLALTVFQGKAVDLTDTRDYGSLIAASLGQEWSGFGQTVFVQPMIQAWEQVLSPTSESLNSQWQSDIVTPWNASFADRYPFTDRQSEASLPELAQFMRSDTGRIAQFIQTRLGGLLRLEGDKWVPDAMNSQGLTFNPAFLNALNRLTRVANVAFAHGDVELHFQLMAKPSRDVVESDLTLDRQKLQYFNQEESWQTLTWPDNRWQPQTTLTWRTVKTGARLYSDEPGSWGFIRLLDKALVTDLGDNLYRVAWITPDGVALNYQLRTELGKGPLSLLDLRGFVLPSQIFSTGGAAAAGIRTGGE</sequence>
<dbReference type="AlphaFoldDB" id="A0AAP4FRR0"/>
<evidence type="ECO:0000313" key="6">
    <source>
        <dbReference type="Proteomes" id="UP001223214"/>
    </source>
</evidence>
<dbReference type="Pfam" id="PF21070">
    <property type="entry name" value="IcmF_helical"/>
    <property type="match status" value="1"/>
</dbReference>
<dbReference type="InterPro" id="IPR009612">
    <property type="entry name" value="IcmF-rel"/>
</dbReference>
<organism evidence="5 6">
    <name type="scientific">Lelliottia wanjuensis</name>
    <dbReference type="NCBI Taxonomy" id="3050585"/>
    <lineage>
        <taxon>Bacteria</taxon>
        <taxon>Pseudomonadati</taxon>
        <taxon>Pseudomonadota</taxon>
        <taxon>Gammaproteobacteria</taxon>
        <taxon>Enterobacterales</taxon>
        <taxon>Enterobacteriaceae</taxon>
        <taxon>Lelliottia</taxon>
    </lineage>
</organism>
<feature type="transmembrane region" description="Helical" evidence="1">
    <location>
        <begin position="51"/>
        <end position="73"/>
    </location>
</feature>
<feature type="domain" description="Type VI secretion system component TssM1 helical" evidence="4">
    <location>
        <begin position="867"/>
        <end position="971"/>
    </location>
</feature>
<evidence type="ECO:0000259" key="4">
    <source>
        <dbReference type="Pfam" id="PF21070"/>
    </source>
</evidence>
<dbReference type="Proteomes" id="UP001223214">
    <property type="component" value="Unassembled WGS sequence"/>
</dbReference>
<dbReference type="PANTHER" id="PTHR36153">
    <property type="entry name" value="INNER MEMBRANE PROTEIN-RELATED"/>
    <property type="match status" value="1"/>
</dbReference>
<dbReference type="RefSeq" id="WP_285149192.1">
    <property type="nucleotide sequence ID" value="NZ_JASSOM010000046.1"/>
</dbReference>
<comment type="caution">
    <text evidence="5">The sequence shown here is derived from an EMBL/GenBank/DDBJ whole genome shotgun (WGS) entry which is preliminary data.</text>
</comment>
<evidence type="ECO:0000256" key="1">
    <source>
        <dbReference type="SAM" id="Phobius"/>
    </source>
</evidence>
<evidence type="ECO:0000259" key="2">
    <source>
        <dbReference type="Pfam" id="PF06744"/>
    </source>
</evidence>
<dbReference type="EMBL" id="JASSOM010000046">
    <property type="protein sequence ID" value="MDK9362928.1"/>
    <property type="molecule type" value="Genomic_DNA"/>
</dbReference>
<dbReference type="Pfam" id="PF06744">
    <property type="entry name" value="IcmF_C"/>
    <property type="match status" value="1"/>
</dbReference>
<dbReference type="InterPro" id="IPR010623">
    <property type="entry name" value="IcmF_C"/>
</dbReference>
<feature type="transmembrane region" description="Helical" evidence="1">
    <location>
        <begin position="12"/>
        <end position="36"/>
    </location>
</feature>
<feature type="domain" description="Type VI secretion system IcmF C-terminal" evidence="2">
    <location>
        <begin position="976"/>
        <end position="1080"/>
    </location>
</feature>
<gene>
    <name evidence="5" type="ORF">QQF32_06940</name>
</gene>
<keyword evidence="1" id="KW-1133">Transmembrane helix</keyword>
<feature type="domain" description="IcmF-related" evidence="3">
    <location>
        <begin position="405"/>
        <end position="721"/>
    </location>
</feature>
<dbReference type="Pfam" id="PF06761">
    <property type="entry name" value="IcmF-related"/>
    <property type="match status" value="1"/>
</dbReference>
<keyword evidence="6" id="KW-1185">Reference proteome</keyword>
<evidence type="ECO:0000259" key="3">
    <source>
        <dbReference type="Pfam" id="PF06761"/>
    </source>
</evidence>
<proteinExistence type="predicted"/>
<dbReference type="PANTHER" id="PTHR36153:SF1">
    <property type="entry name" value="TYPE VI SECRETION SYSTEM COMPONENT TSSM1"/>
    <property type="match status" value="1"/>
</dbReference>
<keyword evidence="1" id="KW-0472">Membrane</keyword>
<keyword evidence="1" id="KW-0812">Transmembrane</keyword>
<name>A0AAP4FRR0_9ENTR</name>
<evidence type="ECO:0000313" key="5">
    <source>
        <dbReference type="EMBL" id="MDK9362928.1"/>
    </source>
</evidence>
<dbReference type="InterPro" id="IPR053156">
    <property type="entry name" value="T6SS_TssM-like"/>
</dbReference>
<feature type="transmembrane region" description="Helical" evidence="1">
    <location>
        <begin position="356"/>
        <end position="377"/>
    </location>
</feature>
<dbReference type="InterPro" id="IPR048677">
    <property type="entry name" value="TssM1_hel"/>
</dbReference>
<accession>A0AAP4FRR0</accession>
<reference evidence="5 6" key="1">
    <citation type="submission" date="2023-06" db="EMBL/GenBank/DDBJ databases">
        <title>Identification and characterization of antibiotic-resistant Gram-negative bacteria.</title>
        <authorList>
            <person name="Cho G.-S."/>
            <person name="Lee J."/>
            <person name="Tai E."/>
            <person name="Jeong S."/>
            <person name="Kim I."/>
            <person name="Kim B.-E."/>
            <person name="Jeong M.-I."/>
            <person name="Oh K.-K."/>
            <person name="Franz C.M.A.P."/>
        </authorList>
    </citation>
    <scope>NUCLEOTIDE SEQUENCE [LARGE SCALE GENOMIC DNA]</scope>
    <source>
        <strain evidence="5 6">V106_12</strain>
    </source>
</reference>